<sequence length="477" mass="56526">MPRIYFDTNVFSNLRNNKKENFQQLNQLLEVYKDRLSFFFSYAHIRDKRKDLTDIKFEDFNFMETLVHDNYLAYHPLEKYTSFYLATPLMVYDDNPEDDLKYLLHFFELQEEDDDAIRTMKVLIKSLYSAIPLPIHTPDIKSLPQNQQQLMIDLLGEDKPERTFFDLMANMSTFTMRLFKESNLYKELRNMIYEGINKGTMTLNPDLDFNQALKNTQVKKTFLEFVHDNLSRIGKTEVPFYDFYLSAYNMLDVFGINKDKVTNKNTPDNIMTDGIHTYFGQYCDYLVTDDATITIKANAMYKLFDFSTQVLSVDEFIKTLPDMLIDWPEDNDWFIRKLVYDLQNSERLDPIEKDGVTIKRLAKNHLYFDFFDTVLEVNSHNASQIVICKSDSNQLSEPNFFEVSQLIGRALIIFGDDIDRKQSFDHHSHKKGQQHLAERRWQFDNLKIELTQFELINKYALVITLEKTIDDDDKMEL</sequence>
<dbReference type="EMBL" id="AP017313">
    <property type="protein sequence ID" value="BAU55411.1"/>
    <property type="molecule type" value="Genomic_DNA"/>
</dbReference>
<gene>
    <name evidence="1" type="ORF">MgSA37_03595</name>
</gene>
<evidence type="ECO:0000313" key="1">
    <source>
        <dbReference type="EMBL" id="BAU55411.1"/>
    </source>
</evidence>
<keyword evidence="2" id="KW-1185">Reference proteome</keyword>
<dbReference type="RefSeq" id="WP_096353719.1">
    <property type="nucleotide sequence ID" value="NZ_JACHWX010000013.1"/>
</dbReference>
<protein>
    <submittedName>
        <fullName evidence="1">Uncharacterized protein</fullName>
    </submittedName>
</protein>
<name>A0A0X8X4D6_9SPHI</name>
<proteinExistence type="predicted"/>
<dbReference type="AlphaFoldDB" id="A0A0X8X4D6"/>
<dbReference type="Proteomes" id="UP000218263">
    <property type="component" value="Chromosome"/>
</dbReference>
<reference evidence="1 2" key="1">
    <citation type="submission" date="2015-12" db="EMBL/GenBank/DDBJ databases">
        <title>Genome sequence of Mucilaginibacter gotjawali.</title>
        <authorList>
            <person name="Lee J.S."/>
            <person name="Lee K.C."/>
            <person name="Kim K.K."/>
            <person name="Lee B.W."/>
        </authorList>
    </citation>
    <scope>NUCLEOTIDE SEQUENCE [LARGE SCALE GENOMIC DNA]</scope>
    <source>
        <strain evidence="1 2">SA3-7</strain>
    </source>
</reference>
<dbReference type="KEGG" id="mgot:MgSA37_03595"/>
<accession>A0A0X8X4D6</accession>
<evidence type="ECO:0000313" key="2">
    <source>
        <dbReference type="Proteomes" id="UP000218263"/>
    </source>
</evidence>
<organism evidence="1 2">
    <name type="scientific">Mucilaginibacter gotjawali</name>
    <dbReference type="NCBI Taxonomy" id="1550579"/>
    <lineage>
        <taxon>Bacteria</taxon>
        <taxon>Pseudomonadati</taxon>
        <taxon>Bacteroidota</taxon>
        <taxon>Sphingobacteriia</taxon>
        <taxon>Sphingobacteriales</taxon>
        <taxon>Sphingobacteriaceae</taxon>
        <taxon>Mucilaginibacter</taxon>
    </lineage>
</organism>